<proteinExistence type="predicted"/>
<protein>
    <submittedName>
        <fullName evidence="1">Guanylate kinase</fullName>
    </submittedName>
</protein>
<evidence type="ECO:0000313" key="2">
    <source>
        <dbReference type="Proteomes" id="UP001219518"/>
    </source>
</evidence>
<keyword evidence="1" id="KW-0418">Kinase</keyword>
<dbReference type="GO" id="GO:0016301">
    <property type="term" value="F:kinase activity"/>
    <property type="evidence" value="ECO:0007669"/>
    <property type="project" value="UniProtKB-KW"/>
</dbReference>
<sequence length="371" mass="41026">MVVPCLQYNIQVSWVMCHASSRSSAQIYGTPFRHAPLHLAVLDDDHNGTVGQVVIASRACRVTEVLGDNRQHQSTTSCADNALCSFRVIVENMVLCVGKYIMIVPSKKEGKKHVLRLTGLGSRLVLEIPVIQACEVPNNAISYSNVSMSMLNKVDFVVNADLNVSRGASSLREVHVELTKCREAVSSSTCEYFQTWRFKDKLCSEWNDPSKPWSEMLRCIEPRPDCPIKEGVYRIRNGTMDLKVLQALPIPLEGSVWMPVLSFSLCHDLHFPRKHGHGLEGQGRPATSPGLSCPQIMSQGTALHHPSPLFPTMPPRVNLSHPSRAVSVLSTFGSNHPAQIRSPQMGQAMAITRSGFKSYFPLRGRVDSGSR</sequence>
<dbReference type="Proteomes" id="UP001219518">
    <property type="component" value="Unassembled WGS sequence"/>
</dbReference>
<name>A0AAE1LDW4_9NEOP</name>
<keyword evidence="1" id="KW-0808">Transferase</keyword>
<organism evidence="1 2">
    <name type="scientific">Frankliniella fusca</name>
    <dbReference type="NCBI Taxonomy" id="407009"/>
    <lineage>
        <taxon>Eukaryota</taxon>
        <taxon>Metazoa</taxon>
        <taxon>Ecdysozoa</taxon>
        <taxon>Arthropoda</taxon>
        <taxon>Hexapoda</taxon>
        <taxon>Insecta</taxon>
        <taxon>Pterygota</taxon>
        <taxon>Neoptera</taxon>
        <taxon>Paraneoptera</taxon>
        <taxon>Thysanoptera</taxon>
        <taxon>Terebrantia</taxon>
        <taxon>Thripoidea</taxon>
        <taxon>Thripidae</taxon>
        <taxon>Frankliniella</taxon>
    </lineage>
</organism>
<comment type="caution">
    <text evidence="1">The sequence shown here is derived from an EMBL/GenBank/DDBJ whole genome shotgun (WGS) entry which is preliminary data.</text>
</comment>
<evidence type="ECO:0000313" key="1">
    <source>
        <dbReference type="EMBL" id="KAK3915124.1"/>
    </source>
</evidence>
<gene>
    <name evidence="1" type="ORF">KUF71_024401</name>
</gene>
<reference evidence="1" key="1">
    <citation type="submission" date="2021-07" db="EMBL/GenBank/DDBJ databases">
        <authorList>
            <person name="Catto M.A."/>
            <person name="Jacobson A."/>
            <person name="Kennedy G."/>
            <person name="Labadie P."/>
            <person name="Hunt B.G."/>
            <person name="Srinivasan R."/>
        </authorList>
    </citation>
    <scope>NUCLEOTIDE SEQUENCE</scope>
    <source>
        <strain evidence="1">PL_HMW_Pooled</strain>
        <tissue evidence="1">Head</tissue>
    </source>
</reference>
<dbReference type="EMBL" id="JAHWGI010000406">
    <property type="protein sequence ID" value="KAK3915124.1"/>
    <property type="molecule type" value="Genomic_DNA"/>
</dbReference>
<keyword evidence="2" id="KW-1185">Reference proteome</keyword>
<accession>A0AAE1LDW4</accession>
<reference evidence="1" key="2">
    <citation type="journal article" date="2023" name="BMC Genomics">
        <title>Pest status, molecular evolution, and epigenetic factors derived from the genome assembly of Frankliniella fusca, a thysanopteran phytovirus vector.</title>
        <authorList>
            <person name="Catto M.A."/>
            <person name="Labadie P.E."/>
            <person name="Jacobson A.L."/>
            <person name="Kennedy G.G."/>
            <person name="Srinivasan R."/>
            <person name="Hunt B.G."/>
        </authorList>
    </citation>
    <scope>NUCLEOTIDE SEQUENCE</scope>
    <source>
        <strain evidence="1">PL_HMW_Pooled</strain>
    </source>
</reference>
<dbReference type="AlphaFoldDB" id="A0AAE1LDW4"/>